<dbReference type="Gene3D" id="2.60.120.200">
    <property type="match status" value="1"/>
</dbReference>
<dbReference type="InterPro" id="IPR013320">
    <property type="entry name" value="ConA-like_dom_sf"/>
</dbReference>
<protein>
    <submittedName>
        <fullName evidence="3">Polysaccharide lyase family 7 protein</fullName>
    </submittedName>
</protein>
<evidence type="ECO:0000313" key="4">
    <source>
        <dbReference type="Proteomes" id="UP001299970"/>
    </source>
</evidence>
<feature type="compositionally biased region" description="Polar residues" evidence="1">
    <location>
        <begin position="1"/>
        <end position="10"/>
    </location>
</feature>
<proteinExistence type="predicted"/>
<accession>A0ABS9T995</accession>
<dbReference type="Proteomes" id="UP001299970">
    <property type="component" value="Unassembled WGS sequence"/>
</dbReference>
<feature type="region of interest" description="Disordered" evidence="1">
    <location>
        <begin position="1"/>
        <end position="21"/>
    </location>
</feature>
<dbReference type="EMBL" id="JAKXMK010000004">
    <property type="protein sequence ID" value="MCH6165056.1"/>
    <property type="molecule type" value="Genomic_DNA"/>
</dbReference>
<sequence length="290" mass="30900">MKAYSKQRSVPASRPGRAQASEKVFARRILPMTAALALLLIATACGGPSAPPPPPGTTSTTAPPEPGGTPKPNAQYPADLIDLSNWYLTLPTGDDGDPDLVHQPELATYSGPALHLDDAKDGVVFTANAGGATTKGSEYPRSELREMSGQDMASWSNTSGTHTMTVREAFTELPPNKPQVVGAQIHDAKNDVVLIRLNGERLVAEYGRDSTRITIDPAYKLGTPYDLKIVAADSHIQIFYNGNLAANIPMSGSGWYFKAGAYVLSNPDKGDSPDAEGQVVIYSLHVEHTM</sequence>
<keyword evidence="3" id="KW-0456">Lyase</keyword>
<feature type="region of interest" description="Disordered" evidence="1">
    <location>
        <begin position="48"/>
        <end position="76"/>
    </location>
</feature>
<dbReference type="InterPro" id="IPR014895">
    <property type="entry name" value="Alginate_lyase_2"/>
</dbReference>
<comment type="caution">
    <text evidence="3">The sequence shown here is derived from an EMBL/GenBank/DDBJ whole genome shotgun (WGS) entry which is preliminary data.</text>
</comment>
<keyword evidence="4" id="KW-1185">Reference proteome</keyword>
<feature type="domain" description="Alginate lyase 2" evidence="2">
    <location>
        <begin position="81"/>
        <end position="288"/>
    </location>
</feature>
<dbReference type="SUPFAM" id="SSF49899">
    <property type="entry name" value="Concanavalin A-like lectins/glucanases"/>
    <property type="match status" value="1"/>
</dbReference>
<gene>
    <name evidence="3" type="ORF">MMF94_05115</name>
</gene>
<dbReference type="Pfam" id="PF08787">
    <property type="entry name" value="Alginate_lyase2"/>
    <property type="match status" value="1"/>
</dbReference>
<evidence type="ECO:0000313" key="3">
    <source>
        <dbReference type="EMBL" id="MCH6165056.1"/>
    </source>
</evidence>
<organism evidence="3 4">
    <name type="scientific">Pseudonocardia alaniniphila</name>
    <dbReference type="NCBI Taxonomy" id="75291"/>
    <lineage>
        <taxon>Bacteria</taxon>
        <taxon>Bacillati</taxon>
        <taxon>Actinomycetota</taxon>
        <taxon>Actinomycetes</taxon>
        <taxon>Pseudonocardiales</taxon>
        <taxon>Pseudonocardiaceae</taxon>
        <taxon>Pseudonocardia</taxon>
    </lineage>
</organism>
<dbReference type="RefSeq" id="WP_241035092.1">
    <property type="nucleotide sequence ID" value="NZ_BAAAJF010000018.1"/>
</dbReference>
<name>A0ABS9T995_9PSEU</name>
<reference evidence="3 4" key="1">
    <citation type="submission" date="2022-03" db="EMBL/GenBank/DDBJ databases">
        <title>Pseudonocardia alaer sp. nov., a novel actinomycete isolated from reed forest soil.</title>
        <authorList>
            <person name="Wang L."/>
        </authorList>
    </citation>
    <scope>NUCLEOTIDE SEQUENCE [LARGE SCALE GENOMIC DNA]</scope>
    <source>
        <strain evidence="3 4">Y-16303</strain>
    </source>
</reference>
<evidence type="ECO:0000256" key="1">
    <source>
        <dbReference type="SAM" id="MobiDB-lite"/>
    </source>
</evidence>
<evidence type="ECO:0000259" key="2">
    <source>
        <dbReference type="Pfam" id="PF08787"/>
    </source>
</evidence>
<dbReference type="GO" id="GO:0016829">
    <property type="term" value="F:lyase activity"/>
    <property type="evidence" value="ECO:0007669"/>
    <property type="project" value="UniProtKB-KW"/>
</dbReference>